<dbReference type="KEGG" id="xce:Xcel_0335"/>
<name>D1BVA3_XYLCX</name>
<dbReference type="InterPro" id="IPR039425">
    <property type="entry name" value="RNA_pol_sigma-70-like"/>
</dbReference>
<keyword evidence="3" id="KW-0731">Sigma factor</keyword>
<dbReference type="RefSeq" id="WP_012877119.1">
    <property type="nucleotide sequence ID" value="NC_013530.1"/>
</dbReference>
<dbReference type="SUPFAM" id="SSF88659">
    <property type="entry name" value="Sigma3 and sigma4 domains of RNA polymerase sigma factors"/>
    <property type="match status" value="1"/>
</dbReference>
<proteinExistence type="inferred from homology"/>
<dbReference type="GO" id="GO:0016987">
    <property type="term" value="F:sigma factor activity"/>
    <property type="evidence" value="ECO:0007669"/>
    <property type="project" value="UniProtKB-KW"/>
</dbReference>
<dbReference type="InterPro" id="IPR036388">
    <property type="entry name" value="WH-like_DNA-bd_sf"/>
</dbReference>
<dbReference type="NCBIfam" id="TIGR02937">
    <property type="entry name" value="sigma70-ECF"/>
    <property type="match status" value="1"/>
</dbReference>
<dbReference type="InterPro" id="IPR013249">
    <property type="entry name" value="RNA_pol_sigma70_r4_t2"/>
</dbReference>
<accession>D1BVA3</accession>
<evidence type="ECO:0000256" key="2">
    <source>
        <dbReference type="ARBA" id="ARBA00023015"/>
    </source>
</evidence>
<comment type="similarity">
    <text evidence="1">Belongs to the sigma-70 factor family. ECF subfamily.</text>
</comment>
<keyword evidence="2" id="KW-0805">Transcription regulation</keyword>
<dbReference type="HOGENOM" id="CLU_047691_15_5_11"/>
<dbReference type="Pfam" id="PF08281">
    <property type="entry name" value="Sigma70_r4_2"/>
    <property type="match status" value="1"/>
</dbReference>
<dbReference type="InterPro" id="IPR014284">
    <property type="entry name" value="RNA_pol_sigma-70_dom"/>
</dbReference>
<dbReference type="InterPro" id="IPR007627">
    <property type="entry name" value="RNA_pol_sigma70_r2"/>
</dbReference>
<dbReference type="STRING" id="446471.Xcel_0335"/>
<dbReference type="InterPro" id="IPR013325">
    <property type="entry name" value="RNA_pol_sigma_r2"/>
</dbReference>
<dbReference type="Gene3D" id="1.10.10.10">
    <property type="entry name" value="Winged helix-like DNA-binding domain superfamily/Winged helix DNA-binding domain"/>
    <property type="match status" value="1"/>
</dbReference>
<feature type="domain" description="RNA polymerase sigma-70 region 2" evidence="6">
    <location>
        <begin position="11"/>
        <end position="47"/>
    </location>
</feature>
<dbReference type="eggNOG" id="COG1595">
    <property type="taxonomic scope" value="Bacteria"/>
</dbReference>
<gene>
    <name evidence="8" type="ordered locus">Xcel_0335</name>
</gene>
<dbReference type="GO" id="GO:0003677">
    <property type="term" value="F:DNA binding"/>
    <property type="evidence" value="ECO:0007669"/>
    <property type="project" value="UniProtKB-KW"/>
</dbReference>
<evidence type="ECO:0000256" key="1">
    <source>
        <dbReference type="ARBA" id="ARBA00010641"/>
    </source>
</evidence>
<dbReference type="Gene3D" id="1.10.1740.10">
    <property type="match status" value="1"/>
</dbReference>
<reference evidence="9" key="1">
    <citation type="submission" date="2009-11" db="EMBL/GenBank/DDBJ databases">
        <title>The complete chromosome of Xylanimonas cellulosilytica DSM 15894.</title>
        <authorList>
            <consortium name="US DOE Joint Genome Institute (JGI-PGF)"/>
            <person name="Lucas S."/>
            <person name="Copeland A."/>
            <person name="Lapidus A."/>
            <person name="Glavina del Rio T."/>
            <person name="Dalin E."/>
            <person name="Tice H."/>
            <person name="Bruce D."/>
            <person name="Goodwin L."/>
            <person name="Pitluck S."/>
            <person name="Kyrpides N."/>
            <person name="Mavromatis K."/>
            <person name="Ivanova N."/>
            <person name="Mikhailova N."/>
            <person name="Foster B."/>
            <person name="Clum A."/>
            <person name="Brettin T."/>
            <person name="Detter J.C."/>
            <person name="Han C."/>
            <person name="Larimer F."/>
            <person name="Land M."/>
            <person name="Hauser L."/>
            <person name="Markowitz V."/>
            <person name="Cheng J.F."/>
            <person name="Hugenholtz P."/>
            <person name="Woyke T."/>
            <person name="Wu D."/>
            <person name="Gehrich-Schroeter G."/>
            <person name="Schneider S."/>
            <person name="Pukall S.R."/>
            <person name="Klenk H.P."/>
            <person name="Eisen J.A."/>
        </authorList>
    </citation>
    <scope>NUCLEOTIDE SEQUENCE [LARGE SCALE GENOMIC DNA]</scope>
    <source>
        <strain evidence="9">DSM 15894 / CECT 5975 / LMG 20990 / XIL07</strain>
    </source>
</reference>
<keyword evidence="9" id="KW-1185">Reference proteome</keyword>
<keyword evidence="4" id="KW-0238">DNA-binding</keyword>
<evidence type="ECO:0000313" key="9">
    <source>
        <dbReference type="Proteomes" id="UP000002255"/>
    </source>
</evidence>
<dbReference type="SUPFAM" id="SSF88946">
    <property type="entry name" value="Sigma2 domain of RNA polymerase sigma factors"/>
    <property type="match status" value="1"/>
</dbReference>
<dbReference type="InterPro" id="IPR013324">
    <property type="entry name" value="RNA_pol_sigma_r3/r4-like"/>
</dbReference>
<keyword evidence="5" id="KW-0804">Transcription</keyword>
<evidence type="ECO:0000256" key="3">
    <source>
        <dbReference type="ARBA" id="ARBA00023082"/>
    </source>
</evidence>
<evidence type="ECO:0000256" key="4">
    <source>
        <dbReference type="ARBA" id="ARBA00023125"/>
    </source>
</evidence>
<evidence type="ECO:0000259" key="6">
    <source>
        <dbReference type="Pfam" id="PF04542"/>
    </source>
</evidence>
<feature type="domain" description="RNA polymerase sigma factor 70 region 4 type 2" evidence="7">
    <location>
        <begin position="117"/>
        <end position="166"/>
    </location>
</feature>
<dbReference type="Pfam" id="PF04542">
    <property type="entry name" value="Sigma70_r2"/>
    <property type="match status" value="1"/>
</dbReference>
<reference evidence="8 9" key="2">
    <citation type="journal article" date="2010" name="Stand. Genomic Sci.">
        <title>Complete genome sequence of Xylanimonas cellulosilytica type strain (XIL07).</title>
        <authorList>
            <person name="Foster B."/>
            <person name="Pukall R."/>
            <person name="Abt B."/>
            <person name="Nolan M."/>
            <person name="Glavina Del Rio T."/>
            <person name="Chen F."/>
            <person name="Lucas S."/>
            <person name="Tice H."/>
            <person name="Pitluck S."/>
            <person name="Cheng J.-F."/>
            <person name="Chertkov O."/>
            <person name="Brettin T."/>
            <person name="Han C."/>
            <person name="Detter J.C."/>
            <person name="Bruce D."/>
            <person name="Goodwin L."/>
            <person name="Ivanova N."/>
            <person name="Mavromatis K."/>
            <person name="Pati A."/>
            <person name="Mikhailova N."/>
            <person name="Chen A."/>
            <person name="Palaniappan K."/>
            <person name="Land M."/>
            <person name="Hauser L."/>
            <person name="Chang Y.-J."/>
            <person name="Jeffries C.D."/>
            <person name="Chain P."/>
            <person name="Rohde M."/>
            <person name="Goeker M."/>
            <person name="Bristow J."/>
            <person name="Eisen J.A."/>
            <person name="Markowitz V."/>
            <person name="Hugenholtz P."/>
            <person name="Kyrpides N.C."/>
            <person name="Klenk H.-P."/>
            <person name="Lapidus A."/>
        </authorList>
    </citation>
    <scope>NUCLEOTIDE SEQUENCE [LARGE SCALE GENOMIC DNA]</scope>
    <source>
        <strain evidence="9">DSM 15894 / CECT 5975 / LMG 20990 / XIL07</strain>
    </source>
</reference>
<dbReference type="PANTHER" id="PTHR43133:SF50">
    <property type="entry name" value="ECF RNA POLYMERASE SIGMA FACTOR SIGM"/>
    <property type="match status" value="1"/>
</dbReference>
<protein>
    <submittedName>
        <fullName evidence="8">RNA polymerase, sigma-24 subunit, ECF subfamily</fullName>
    </submittedName>
</protein>
<sequence length="184" mass="20144">MTAWDEELTELVTHRGRALVGYAYLLCGDARQAEDLVQDALVKVYARLRGTPGPATVHPLDADGPPRRGTEAYVRRAILTLFLDDRRRHTRWIERRHLVATETTARGPESGATARADVAAALTGLAPRERAAVVLRYFEDLTVPQVAEAMGLATGTVKRYLSDATAALRGVLAVPADEAREERS</sequence>
<dbReference type="Proteomes" id="UP000002255">
    <property type="component" value="Chromosome"/>
</dbReference>
<dbReference type="CDD" id="cd06171">
    <property type="entry name" value="Sigma70_r4"/>
    <property type="match status" value="1"/>
</dbReference>
<dbReference type="OrthoDB" id="3688906at2"/>
<evidence type="ECO:0000259" key="7">
    <source>
        <dbReference type="Pfam" id="PF08281"/>
    </source>
</evidence>
<dbReference type="AlphaFoldDB" id="D1BVA3"/>
<evidence type="ECO:0000256" key="5">
    <source>
        <dbReference type="ARBA" id="ARBA00023163"/>
    </source>
</evidence>
<dbReference type="GO" id="GO:0006352">
    <property type="term" value="P:DNA-templated transcription initiation"/>
    <property type="evidence" value="ECO:0007669"/>
    <property type="project" value="InterPro"/>
</dbReference>
<organism evidence="8 9">
    <name type="scientific">Xylanimonas cellulosilytica (strain DSM 15894 / JCM 12276 / CECT 5975 / KCTC 9989 / LMG 20990 / NBRC 107835 / XIL07)</name>
    <dbReference type="NCBI Taxonomy" id="446471"/>
    <lineage>
        <taxon>Bacteria</taxon>
        <taxon>Bacillati</taxon>
        <taxon>Actinomycetota</taxon>
        <taxon>Actinomycetes</taxon>
        <taxon>Micrococcales</taxon>
        <taxon>Promicromonosporaceae</taxon>
        <taxon>Xylanimonas</taxon>
    </lineage>
</organism>
<dbReference type="PANTHER" id="PTHR43133">
    <property type="entry name" value="RNA POLYMERASE ECF-TYPE SIGMA FACTO"/>
    <property type="match status" value="1"/>
</dbReference>
<dbReference type="EMBL" id="CP001821">
    <property type="protein sequence ID" value="ACZ29374.1"/>
    <property type="molecule type" value="Genomic_DNA"/>
</dbReference>
<evidence type="ECO:0000313" key="8">
    <source>
        <dbReference type="EMBL" id="ACZ29374.1"/>
    </source>
</evidence>